<evidence type="ECO:0000313" key="2">
    <source>
        <dbReference type="EMBL" id="PAN25085.1"/>
    </source>
</evidence>
<organism evidence="2">
    <name type="scientific">Panicum hallii</name>
    <dbReference type="NCBI Taxonomy" id="206008"/>
    <lineage>
        <taxon>Eukaryota</taxon>
        <taxon>Viridiplantae</taxon>
        <taxon>Streptophyta</taxon>
        <taxon>Embryophyta</taxon>
        <taxon>Tracheophyta</taxon>
        <taxon>Spermatophyta</taxon>
        <taxon>Magnoliopsida</taxon>
        <taxon>Liliopsida</taxon>
        <taxon>Poales</taxon>
        <taxon>Poaceae</taxon>
        <taxon>PACMAD clade</taxon>
        <taxon>Panicoideae</taxon>
        <taxon>Panicodae</taxon>
        <taxon>Paniceae</taxon>
        <taxon>Panicinae</taxon>
        <taxon>Panicum</taxon>
        <taxon>Panicum sect. Panicum</taxon>
    </lineage>
</organism>
<feature type="compositionally biased region" description="Basic residues" evidence="1">
    <location>
        <begin position="113"/>
        <end position="122"/>
    </location>
</feature>
<dbReference type="Proteomes" id="UP000243499">
    <property type="component" value="Chromosome 4"/>
</dbReference>
<dbReference type="EMBL" id="CM008049">
    <property type="protein sequence ID" value="PAN25085.1"/>
    <property type="molecule type" value="Genomic_DNA"/>
</dbReference>
<evidence type="ECO:0000256" key="1">
    <source>
        <dbReference type="SAM" id="MobiDB-lite"/>
    </source>
</evidence>
<gene>
    <name evidence="2" type="ORF">PAHAL_4G273800</name>
</gene>
<dbReference type="AlphaFoldDB" id="A0A2S3HKJ6"/>
<dbReference type="Gramene" id="PAN25085">
    <property type="protein sequence ID" value="PAN25085"/>
    <property type="gene ID" value="PAHAL_4G273800"/>
</dbReference>
<protein>
    <submittedName>
        <fullName evidence="2">Uncharacterized protein</fullName>
    </submittedName>
</protein>
<proteinExistence type="predicted"/>
<name>A0A2S3HKJ6_9POAL</name>
<accession>A0A2S3HKJ6</accession>
<feature type="region of interest" description="Disordered" evidence="1">
    <location>
        <begin position="88"/>
        <end position="122"/>
    </location>
</feature>
<reference evidence="2" key="1">
    <citation type="submission" date="2018-04" db="EMBL/GenBank/DDBJ databases">
        <title>WGS assembly of Panicum hallii.</title>
        <authorList>
            <person name="Lovell J."/>
            <person name="Jenkins J."/>
            <person name="Lowry D."/>
            <person name="Mamidi S."/>
            <person name="Sreedasyam A."/>
            <person name="Weng X."/>
            <person name="Barry K."/>
            <person name="Bonette J."/>
            <person name="Campitelli B."/>
            <person name="Daum C."/>
            <person name="Gordon S."/>
            <person name="Gould B."/>
            <person name="Lipzen A."/>
            <person name="Macqueen A."/>
            <person name="Palacio-Mejia J."/>
            <person name="Plott C."/>
            <person name="Shakirov E."/>
            <person name="Shu S."/>
            <person name="Yoshinaga Y."/>
            <person name="Zane M."/>
            <person name="Rokhsar D."/>
            <person name="Grimwood J."/>
            <person name="Schmutz J."/>
            <person name="Juenger T."/>
        </authorList>
    </citation>
    <scope>NUCLEOTIDE SEQUENCE [LARGE SCALE GENOMIC DNA]</scope>
    <source>
        <strain evidence="2">FIL2</strain>
    </source>
</reference>
<sequence>MCGTRVTATINCLSLVPTRTASLSRRSPSDLLHWPLLLSPKSPSELRSWAVVQSRHAAGHGRRPAVERVPRSGEAVALMAAAATEGLAMAPRRRGSGKEHADVRLAGGEAPRPPRRAGRRRCSTAMGRALAGCEELRIMRGVAR</sequence>